<proteinExistence type="predicted"/>
<accession>A0AAD4MN96</accession>
<name>A0AAD4MN96_9BILA</name>
<dbReference type="Proteomes" id="UP001201812">
    <property type="component" value="Unassembled WGS sequence"/>
</dbReference>
<keyword evidence="2" id="KW-1185">Reference proteome</keyword>
<evidence type="ECO:0000313" key="1">
    <source>
        <dbReference type="EMBL" id="KAI1699071.1"/>
    </source>
</evidence>
<dbReference type="EMBL" id="JAKKPZ010000193">
    <property type="protein sequence ID" value="KAI1699071.1"/>
    <property type="molecule type" value="Genomic_DNA"/>
</dbReference>
<gene>
    <name evidence="1" type="ORF">DdX_17540</name>
</gene>
<evidence type="ECO:0000313" key="2">
    <source>
        <dbReference type="Proteomes" id="UP001201812"/>
    </source>
</evidence>
<sequence>MAEFTAADISGGPGGWIPVEVDDKLVKAAANHSLLKLNSDYSNQAYHLGLVNVDSRIYMPGMITVHQLILSVGRTDCV</sequence>
<dbReference type="Gene3D" id="3.10.450.10">
    <property type="match status" value="1"/>
</dbReference>
<dbReference type="SUPFAM" id="SSF54403">
    <property type="entry name" value="Cystatin/monellin"/>
    <property type="match status" value="1"/>
</dbReference>
<protein>
    <submittedName>
        <fullName evidence="1">Uncharacterized protein</fullName>
    </submittedName>
</protein>
<comment type="caution">
    <text evidence="1">The sequence shown here is derived from an EMBL/GenBank/DDBJ whole genome shotgun (WGS) entry which is preliminary data.</text>
</comment>
<dbReference type="InterPro" id="IPR046350">
    <property type="entry name" value="Cystatin_sf"/>
</dbReference>
<organism evidence="1 2">
    <name type="scientific">Ditylenchus destructor</name>
    <dbReference type="NCBI Taxonomy" id="166010"/>
    <lineage>
        <taxon>Eukaryota</taxon>
        <taxon>Metazoa</taxon>
        <taxon>Ecdysozoa</taxon>
        <taxon>Nematoda</taxon>
        <taxon>Chromadorea</taxon>
        <taxon>Rhabditida</taxon>
        <taxon>Tylenchina</taxon>
        <taxon>Tylenchomorpha</taxon>
        <taxon>Sphaerularioidea</taxon>
        <taxon>Anguinidae</taxon>
        <taxon>Anguininae</taxon>
        <taxon>Ditylenchus</taxon>
    </lineage>
</organism>
<reference evidence="1" key="1">
    <citation type="submission" date="2022-01" db="EMBL/GenBank/DDBJ databases">
        <title>Genome Sequence Resource for Two Populations of Ditylenchus destructor, the Migratory Endoparasitic Phytonematode.</title>
        <authorList>
            <person name="Zhang H."/>
            <person name="Lin R."/>
            <person name="Xie B."/>
        </authorList>
    </citation>
    <scope>NUCLEOTIDE SEQUENCE</scope>
    <source>
        <strain evidence="1">BazhouSP</strain>
    </source>
</reference>
<dbReference type="AlphaFoldDB" id="A0AAD4MN96"/>